<name>A0A7X3D4N6_9FLAO</name>
<reference evidence="1 2" key="1">
    <citation type="journal article" date="2019" name="Mar. Drugs">
        <title>Comparative Genomics and CAZyme Genome Repertoires of Marine Zobellia amurskyensis KMM 3526(T) and Zobellia laminariae KMM 3676(T).</title>
        <authorList>
            <person name="Chernysheva N."/>
            <person name="Bystritskaya E."/>
            <person name="Stenkova A."/>
            <person name="Golovkin I."/>
            <person name="Nedashkovskaya O."/>
            <person name="Isaeva M."/>
        </authorList>
    </citation>
    <scope>NUCLEOTIDE SEQUENCE [LARGE SCALE GENOMIC DNA]</scope>
    <source>
        <strain evidence="1 2">KMM 3526</strain>
    </source>
</reference>
<evidence type="ECO:0000313" key="1">
    <source>
        <dbReference type="EMBL" id="MUH38256.1"/>
    </source>
</evidence>
<accession>A0A7X3D4N6</accession>
<evidence type="ECO:0000313" key="2">
    <source>
        <dbReference type="Proteomes" id="UP000540519"/>
    </source>
</evidence>
<comment type="caution">
    <text evidence="1">The sequence shown here is derived from an EMBL/GenBank/DDBJ whole genome shotgun (WGS) entry which is preliminary data.</text>
</comment>
<organism evidence="1 2">
    <name type="scientific">Zobellia amurskyensis</name>
    <dbReference type="NCBI Taxonomy" id="248905"/>
    <lineage>
        <taxon>Bacteria</taxon>
        <taxon>Pseudomonadati</taxon>
        <taxon>Bacteroidota</taxon>
        <taxon>Flavobacteriia</taxon>
        <taxon>Flavobacteriales</taxon>
        <taxon>Flavobacteriaceae</taxon>
        <taxon>Zobellia</taxon>
    </lineage>
</organism>
<dbReference type="AlphaFoldDB" id="A0A7X3D4N6"/>
<gene>
    <name evidence="1" type="ORF">D9O36_20600</name>
</gene>
<dbReference type="Gene3D" id="3.20.20.140">
    <property type="entry name" value="Metal-dependent hydrolases"/>
    <property type="match status" value="1"/>
</dbReference>
<dbReference type="SUPFAM" id="SSF89550">
    <property type="entry name" value="PHP domain-like"/>
    <property type="match status" value="1"/>
</dbReference>
<keyword evidence="2" id="KW-1185">Reference proteome</keyword>
<proteinExistence type="predicted"/>
<dbReference type="InterPro" id="IPR016195">
    <property type="entry name" value="Pol/histidinol_Pase-like"/>
</dbReference>
<sequence>MAQEYDIPFKSLKIFNGNTHAHSIFTYSHGNHLQRHQNFVKGDKVLFIDSLYISRPKNSQLKKEWNSFQGLPKKHYEEAVKAGFDFYCVTDHSQEEAFFPNSNNNTAWAIATKNAEDATNTNFSAFMGVEHSENDSDNGRGHFNVIGSSTYINAIKPGVDIPYFYNWLKENPKNLITGNPVAVSFNHPNIDQFNNWDYRDEEITEIITLLEIINNQKLKYEGFLAALDKGWRVSPVAGIDNHNYTEIHKAQSRTFVLAKKNTPKSILTAMRARRTYASFDKNLECRYSVNDSLMGSIIPQKKLYHLKVYVNDPTTDDESDKISKIDIVTRKGKVIKSFELKRPQHKYFWNITIKDKDVDQFLFIRVWDNTKSINTQKPVAFLAPIWVSKQNN</sequence>
<protein>
    <submittedName>
        <fullName evidence="1">Uncharacterized protein</fullName>
    </submittedName>
</protein>
<dbReference type="Proteomes" id="UP000540519">
    <property type="component" value="Unassembled WGS sequence"/>
</dbReference>
<dbReference type="EMBL" id="RCNR01000079">
    <property type="protein sequence ID" value="MUH38256.1"/>
    <property type="molecule type" value="Genomic_DNA"/>
</dbReference>